<dbReference type="PROSITE" id="PS51718">
    <property type="entry name" value="G_DYNAMIN_2"/>
    <property type="match status" value="1"/>
</dbReference>
<dbReference type="InterPro" id="IPR030381">
    <property type="entry name" value="G_DYNAMIN_dom"/>
</dbReference>
<dbReference type="Pfam" id="PF00350">
    <property type="entry name" value="Dynamin_N"/>
    <property type="match status" value="1"/>
</dbReference>
<dbReference type="PRINTS" id="PR00195">
    <property type="entry name" value="DYNAMIN"/>
</dbReference>
<dbReference type="CDD" id="cd08771">
    <property type="entry name" value="DLP_1"/>
    <property type="match status" value="1"/>
</dbReference>
<organism evidence="6 7">
    <name type="scientific">Setomelanomma holmii</name>
    <dbReference type="NCBI Taxonomy" id="210430"/>
    <lineage>
        <taxon>Eukaryota</taxon>
        <taxon>Fungi</taxon>
        <taxon>Dikarya</taxon>
        <taxon>Ascomycota</taxon>
        <taxon>Pezizomycotina</taxon>
        <taxon>Dothideomycetes</taxon>
        <taxon>Pleosporomycetidae</taxon>
        <taxon>Pleosporales</taxon>
        <taxon>Pleosporineae</taxon>
        <taxon>Phaeosphaeriaceae</taxon>
        <taxon>Setomelanomma</taxon>
    </lineage>
</organism>
<dbReference type="EMBL" id="ML978155">
    <property type="protein sequence ID" value="KAF2036299.1"/>
    <property type="molecule type" value="Genomic_DNA"/>
</dbReference>
<dbReference type="Gene3D" id="3.40.50.300">
    <property type="entry name" value="P-loop containing nucleotide triphosphate hydrolases"/>
    <property type="match status" value="1"/>
</dbReference>
<sequence length="713" mass="81021">MDGAADLRATPVAVPVSIDPEAFTTESLKKLQSKDERRLLDVITEIPFPRKAGLCTRFATEIVLRRQSTDSVTIKINPSKSRMDAEKFALSSFSKTITDLNELPAAIDDATRAMGLGEIGRSAAFSKDILSVEICGPDRPQLTLVDLPGLIHSATKASTEADKDLIHGLVQEYMQNPRTIILAVVSAKNDAANQIILSLFKKIDKKGSRTLGIITKPDCMSSGDEQFWFDLAQNKEVFLERGWHMVKNRSEVEMAYSFAERNEAEMAFFDRGRFKDLPRSAVGIEALRERLSGLLHRHLVQELPSLKQELKAKLVTTEQELASLGEPRETPQEQNMLLTTISSNINLILRDALNGTYLHPFFDPVDMDAPITYGTNVRRFRAVIQDLNSKFAENMRLYGHKYEPKTQQFAPPPQPPMSDDEDGDGLVMADSEDELPQPKQLTQDDFMAWVKKVMLRCRGHELPGSVNPEITSHLFWEQSEPWKHLAKDHVEQVRSLCKYFIHQILNEVAPAEFKKPLEELVVSAVLEDTLKDAKVELKKLLEDKARNPSTYNHYYTDNIQKRRKEKLDAANEKAKRAANIKTRRDDGTYKTTFDKDIFYKELEKTVQRDMEIFAAEETLESSRAYYKDEMKYFVHAVTKQVIERCMIDPLPRRILSPTVVQALTDEEVAFVAAEPPETVAQRAFLEERKQMLEKGDDIFREAMGGVKRGRAAR</sequence>
<comment type="caution">
    <text evidence="6">The sequence shown here is derived from an EMBL/GenBank/DDBJ whole genome shotgun (WGS) entry which is preliminary data.</text>
</comment>
<evidence type="ECO:0000313" key="7">
    <source>
        <dbReference type="Proteomes" id="UP000799777"/>
    </source>
</evidence>
<dbReference type="SMART" id="SM00053">
    <property type="entry name" value="DYNc"/>
    <property type="match status" value="1"/>
</dbReference>
<feature type="region of interest" description="Disordered" evidence="3">
    <location>
        <begin position="405"/>
        <end position="425"/>
    </location>
</feature>
<dbReference type="GO" id="GO:0005874">
    <property type="term" value="C:microtubule"/>
    <property type="evidence" value="ECO:0007669"/>
    <property type="project" value="TreeGrafter"/>
</dbReference>
<dbReference type="InterPro" id="IPR027417">
    <property type="entry name" value="P-loop_NTPase"/>
</dbReference>
<protein>
    <submittedName>
        <fullName evidence="6">Uncharacterized protein</fullName>
    </submittedName>
</protein>
<dbReference type="GO" id="GO:0008017">
    <property type="term" value="F:microtubule binding"/>
    <property type="evidence" value="ECO:0007669"/>
    <property type="project" value="TreeGrafter"/>
</dbReference>
<dbReference type="OrthoDB" id="415706at2759"/>
<feature type="domain" description="GED" evidence="4">
    <location>
        <begin position="615"/>
        <end position="707"/>
    </location>
</feature>
<dbReference type="Proteomes" id="UP000799777">
    <property type="component" value="Unassembled WGS sequence"/>
</dbReference>
<dbReference type="GO" id="GO:0016020">
    <property type="term" value="C:membrane"/>
    <property type="evidence" value="ECO:0007669"/>
    <property type="project" value="TreeGrafter"/>
</dbReference>
<dbReference type="InterPro" id="IPR020850">
    <property type="entry name" value="GED_dom"/>
</dbReference>
<dbReference type="FunFam" id="3.40.50.300:FF:001425">
    <property type="entry name" value="Dynamin GTPase, putative"/>
    <property type="match status" value="1"/>
</dbReference>
<reference evidence="6" key="1">
    <citation type="journal article" date="2020" name="Stud. Mycol.">
        <title>101 Dothideomycetes genomes: a test case for predicting lifestyles and emergence of pathogens.</title>
        <authorList>
            <person name="Haridas S."/>
            <person name="Albert R."/>
            <person name="Binder M."/>
            <person name="Bloem J."/>
            <person name="Labutti K."/>
            <person name="Salamov A."/>
            <person name="Andreopoulos B."/>
            <person name="Baker S."/>
            <person name="Barry K."/>
            <person name="Bills G."/>
            <person name="Bluhm B."/>
            <person name="Cannon C."/>
            <person name="Castanera R."/>
            <person name="Culley D."/>
            <person name="Daum C."/>
            <person name="Ezra D."/>
            <person name="Gonzalez J."/>
            <person name="Henrissat B."/>
            <person name="Kuo A."/>
            <person name="Liang C."/>
            <person name="Lipzen A."/>
            <person name="Lutzoni F."/>
            <person name="Magnuson J."/>
            <person name="Mondo S."/>
            <person name="Nolan M."/>
            <person name="Ohm R."/>
            <person name="Pangilinan J."/>
            <person name="Park H.-J."/>
            <person name="Ramirez L."/>
            <person name="Alfaro M."/>
            <person name="Sun H."/>
            <person name="Tritt A."/>
            <person name="Yoshinaga Y."/>
            <person name="Zwiers L.-H."/>
            <person name="Turgeon B."/>
            <person name="Goodwin S."/>
            <person name="Spatafora J."/>
            <person name="Crous P."/>
            <person name="Grigoriev I."/>
        </authorList>
    </citation>
    <scope>NUCLEOTIDE SEQUENCE</scope>
    <source>
        <strain evidence="6">CBS 110217</strain>
    </source>
</reference>
<dbReference type="GO" id="GO:0016559">
    <property type="term" value="P:peroxisome fission"/>
    <property type="evidence" value="ECO:0007669"/>
    <property type="project" value="TreeGrafter"/>
</dbReference>
<keyword evidence="1" id="KW-0547">Nucleotide-binding</keyword>
<dbReference type="GO" id="GO:0005525">
    <property type="term" value="F:GTP binding"/>
    <property type="evidence" value="ECO:0007669"/>
    <property type="project" value="InterPro"/>
</dbReference>
<gene>
    <name evidence="6" type="ORF">EK21DRAFT_106400</name>
</gene>
<evidence type="ECO:0000256" key="2">
    <source>
        <dbReference type="ARBA" id="ARBA00023134"/>
    </source>
</evidence>
<dbReference type="PROSITE" id="PS51388">
    <property type="entry name" value="GED"/>
    <property type="match status" value="1"/>
</dbReference>
<dbReference type="GO" id="GO:0000266">
    <property type="term" value="P:mitochondrial fission"/>
    <property type="evidence" value="ECO:0007669"/>
    <property type="project" value="TreeGrafter"/>
</dbReference>
<keyword evidence="2" id="KW-0342">GTP-binding</keyword>
<dbReference type="Gene3D" id="1.20.120.1240">
    <property type="entry name" value="Dynamin, middle domain"/>
    <property type="match status" value="1"/>
</dbReference>
<dbReference type="GO" id="GO:0048312">
    <property type="term" value="P:intracellular distribution of mitochondria"/>
    <property type="evidence" value="ECO:0007669"/>
    <property type="project" value="TreeGrafter"/>
</dbReference>
<dbReference type="GO" id="GO:0006897">
    <property type="term" value="P:endocytosis"/>
    <property type="evidence" value="ECO:0007669"/>
    <property type="project" value="TreeGrafter"/>
</dbReference>
<accession>A0A9P4LV22</accession>
<dbReference type="AlphaFoldDB" id="A0A9P4LV22"/>
<evidence type="ECO:0000313" key="6">
    <source>
        <dbReference type="EMBL" id="KAF2036299.1"/>
    </source>
</evidence>
<dbReference type="InterPro" id="IPR001401">
    <property type="entry name" value="Dynamin_GTPase"/>
</dbReference>
<name>A0A9P4LV22_9PLEO</name>
<dbReference type="SUPFAM" id="SSF52540">
    <property type="entry name" value="P-loop containing nucleoside triphosphate hydrolases"/>
    <property type="match status" value="1"/>
</dbReference>
<proteinExistence type="predicted"/>
<dbReference type="Pfam" id="PF01031">
    <property type="entry name" value="Dynamin_M"/>
    <property type="match status" value="1"/>
</dbReference>
<keyword evidence="7" id="KW-1185">Reference proteome</keyword>
<evidence type="ECO:0000256" key="3">
    <source>
        <dbReference type="SAM" id="MobiDB-lite"/>
    </source>
</evidence>
<feature type="domain" description="Dynamin-type G" evidence="5">
    <location>
        <begin position="1"/>
        <end position="304"/>
    </location>
</feature>
<dbReference type="GO" id="GO:0003924">
    <property type="term" value="F:GTPase activity"/>
    <property type="evidence" value="ECO:0007669"/>
    <property type="project" value="InterPro"/>
</dbReference>
<evidence type="ECO:0000256" key="1">
    <source>
        <dbReference type="ARBA" id="ARBA00022741"/>
    </source>
</evidence>
<dbReference type="InterPro" id="IPR045063">
    <property type="entry name" value="Dynamin_N"/>
</dbReference>
<dbReference type="PANTHER" id="PTHR11566">
    <property type="entry name" value="DYNAMIN"/>
    <property type="match status" value="1"/>
</dbReference>
<evidence type="ECO:0000259" key="4">
    <source>
        <dbReference type="PROSITE" id="PS51388"/>
    </source>
</evidence>
<dbReference type="InterPro" id="IPR022812">
    <property type="entry name" value="Dynamin"/>
</dbReference>
<evidence type="ECO:0000259" key="5">
    <source>
        <dbReference type="PROSITE" id="PS51718"/>
    </source>
</evidence>
<dbReference type="GO" id="GO:0005739">
    <property type="term" value="C:mitochondrion"/>
    <property type="evidence" value="ECO:0007669"/>
    <property type="project" value="TreeGrafter"/>
</dbReference>
<dbReference type="InterPro" id="IPR000375">
    <property type="entry name" value="Dynamin_stalk"/>
</dbReference>
<dbReference type="PANTHER" id="PTHR11566:SF66">
    <property type="entry name" value="INTERFERON-INDUCED GTP-BINDING PROTEIN MX"/>
    <property type="match status" value="1"/>
</dbReference>